<name>A0A4V5UTN4_9BACT</name>
<sequence>MKYLKHITPLFITAIVFIVILIKYMLGNDATEVKSNIAFIALPIIGGSLIADYIIKKSLKWKLLWIWIMEIVLLFVVVYLWIIAE</sequence>
<protein>
    <submittedName>
        <fullName evidence="2">Uncharacterized protein</fullName>
    </submittedName>
</protein>
<keyword evidence="1" id="KW-1133">Transmembrane helix</keyword>
<dbReference type="AlphaFoldDB" id="A0A4V5UTN4"/>
<reference evidence="2 3" key="1">
    <citation type="submission" date="2019-05" db="EMBL/GenBank/DDBJ databases">
        <title>Panacibacter sp. strain 17mud1-8 Genome sequencing and assembly.</title>
        <authorList>
            <person name="Chhetri G."/>
        </authorList>
    </citation>
    <scope>NUCLEOTIDE SEQUENCE [LARGE SCALE GENOMIC DNA]</scope>
    <source>
        <strain evidence="2 3">17mud1-8</strain>
    </source>
</reference>
<evidence type="ECO:0000313" key="2">
    <source>
        <dbReference type="EMBL" id="TKK65713.1"/>
    </source>
</evidence>
<comment type="caution">
    <text evidence="2">The sequence shown here is derived from an EMBL/GenBank/DDBJ whole genome shotgun (WGS) entry which is preliminary data.</text>
</comment>
<accession>A0A4V5UTN4</accession>
<feature type="transmembrane region" description="Helical" evidence="1">
    <location>
        <begin position="64"/>
        <end position="84"/>
    </location>
</feature>
<dbReference type="RefSeq" id="WP_137263482.1">
    <property type="nucleotide sequence ID" value="NZ_SZQL01000019.1"/>
</dbReference>
<feature type="transmembrane region" description="Helical" evidence="1">
    <location>
        <begin position="7"/>
        <end position="25"/>
    </location>
</feature>
<dbReference type="EMBL" id="SZQL01000019">
    <property type="protein sequence ID" value="TKK65713.1"/>
    <property type="molecule type" value="Genomic_DNA"/>
</dbReference>
<organism evidence="2 3">
    <name type="scientific">Ilyomonas limi</name>
    <dbReference type="NCBI Taxonomy" id="2575867"/>
    <lineage>
        <taxon>Bacteria</taxon>
        <taxon>Pseudomonadati</taxon>
        <taxon>Bacteroidota</taxon>
        <taxon>Chitinophagia</taxon>
        <taxon>Chitinophagales</taxon>
        <taxon>Chitinophagaceae</taxon>
        <taxon>Ilyomonas</taxon>
    </lineage>
</organism>
<feature type="transmembrane region" description="Helical" evidence="1">
    <location>
        <begin position="37"/>
        <end position="55"/>
    </location>
</feature>
<gene>
    <name evidence="2" type="ORF">FC093_19460</name>
</gene>
<evidence type="ECO:0000313" key="3">
    <source>
        <dbReference type="Proteomes" id="UP000305848"/>
    </source>
</evidence>
<proteinExistence type="predicted"/>
<evidence type="ECO:0000256" key="1">
    <source>
        <dbReference type="SAM" id="Phobius"/>
    </source>
</evidence>
<keyword evidence="1" id="KW-0812">Transmembrane</keyword>
<dbReference type="Proteomes" id="UP000305848">
    <property type="component" value="Unassembled WGS sequence"/>
</dbReference>
<keyword evidence="3" id="KW-1185">Reference proteome</keyword>
<keyword evidence="1" id="KW-0472">Membrane</keyword>